<proteinExistence type="inferred from homology"/>
<evidence type="ECO:0000313" key="7">
    <source>
        <dbReference type="EMBL" id="CAB4814262.1"/>
    </source>
</evidence>
<dbReference type="EMBL" id="CAFBPW010000189">
    <property type="protein sequence ID" value="CAB5037735.1"/>
    <property type="molecule type" value="Genomic_DNA"/>
</dbReference>
<dbReference type="Pfam" id="PF13193">
    <property type="entry name" value="AMP-binding_C"/>
    <property type="match status" value="1"/>
</dbReference>
<feature type="domain" description="AMP-binding enzyme C-terminal" evidence="5">
    <location>
        <begin position="419"/>
        <end position="494"/>
    </location>
</feature>
<protein>
    <submittedName>
        <fullName evidence="8">Unannotated protein</fullName>
    </submittedName>
</protein>
<name>A0A6J7LNA8_9ZZZZ</name>
<keyword evidence="3" id="KW-0812">Transmembrane</keyword>
<evidence type="ECO:0000313" key="9">
    <source>
        <dbReference type="EMBL" id="CAB5037735.1"/>
    </source>
</evidence>
<dbReference type="PANTHER" id="PTHR43201:SF5">
    <property type="entry name" value="MEDIUM-CHAIN ACYL-COA LIGASE ACSF2, MITOCHONDRIAL"/>
    <property type="match status" value="1"/>
</dbReference>
<evidence type="ECO:0000259" key="5">
    <source>
        <dbReference type="Pfam" id="PF13193"/>
    </source>
</evidence>
<dbReference type="InterPro" id="IPR020845">
    <property type="entry name" value="AMP-binding_CS"/>
</dbReference>
<keyword evidence="3" id="KW-0472">Membrane</keyword>
<dbReference type="Gene3D" id="3.40.50.12780">
    <property type="entry name" value="N-terminal domain of ligase-like"/>
    <property type="match status" value="1"/>
</dbReference>
<dbReference type="InterPro" id="IPR025110">
    <property type="entry name" value="AMP-bd_C"/>
</dbReference>
<evidence type="ECO:0000256" key="1">
    <source>
        <dbReference type="ARBA" id="ARBA00006432"/>
    </source>
</evidence>
<dbReference type="GO" id="GO:0006631">
    <property type="term" value="P:fatty acid metabolic process"/>
    <property type="evidence" value="ECO:0007669"/>
    <property type="project" value="TreeGrafter"/>
</dbReference>
<dbReference type="GO" id="GO:0031956">
    <property type="term" value="F:medium-chain fatty acid-CoA ligase activity"/>
    <property type="evidence" value="ECO:0007669"/>
    <property type="project" value="TreeGrafter"/>
</dbReference>
<keyword evidence="3" id="KW-1133">Transmembrane helix</keyword>
<keyword evidence="2" id="KW-0436">Ligase</keyword>
<evidence type="ECO:0000256" key="2">
    <source>
        <dbReference type="ARBA" id="ARBA00022598"/>
    </source>
</evidence>
<dbReference type="InterPro" id="IPR000873">
    <property type="entry name" value="AMP-dep_synth/lig_dom"/>
</dbReference>
<dbReference type="InterPro" id="IPR042099">
    <property type="entry name" value="ANL_N_sf"/>
</dbReference>
<dbReference type="PANTHER" id="PTHR43201">
    <property type="entry name" value="ACYL-COA SYNTHETASE"/>
    <property type="match status" value="1"/>
</dbReference>
<evidence type="ECO:0000313" key="6">
    <source>
        <dbReference type="EMBL" id="CAB4712096.1"/>
    </source>
</evidence>
<dbReference type="EMBL" id="CAFBOG010000014">
    <property type="protein sequence ID" value="CAB4969698.1"/>
    <property type="molecule type" value="Genomic_DNA"/>
</dbReference>
<accession>A0A6J7LNA8</accession>
<dbReference type="InterPro" id="IPR045851">
    <property type="entry name" value="AMP-bd_C_sf"/>
</dbReference>
<dbReference type="SUPFAM" id="SSF56801">
    <property type="entry name" value="Acetyl-CoA synthetase-like"/>
    <property type="match status" value="1"/>
</dbReference>
<dbReference type="EMBL" id="CAEZXS010000221">
    <property type="protein sequence ID" value="CAB4712096.1"/>
    <property type="molecule type" value="Genomic_DNA"/>
</dbReference>
<reference evidence="8" key="1">
    <citation type="submission" date="2020-05" db="EMBL/GenBank/DDBJ databases">
        <authorList>
            <person name="Chiriac C."/>
            <person name="Salcher M."/>
            <person name="Ghai R."/>
            <person name="Kavagutti S V."/>
        </authorList>
    </citation>
    <scope>NUCLEOTIDE SEQUENCE</scope>
</reference>
<sequence length="506" mass="53945">MTIPRSFLGRADLALRRSATLADLMMRLAEMHGEKLFVTEEDETGLSRRITYAQASEQVAAWTRAIRALSEPGRPVVIATANGIDQFMLCLAVSAAGGLPAPVNPQMSQAEVDHVIADSGASLVIRTPDELPVVEGSTVLATPGPEDVAALFYTSGTTGKPKGAELSHQALVGQVSVAAMWPFTLRHDELVLALPVAHIMGFVALMGPAVAGIPIYFMQRFSPRRTLQIIEHRRCSAFIGVPAMYRTLLEAGAAEADLSSIRVWISGADVMPADLALKFKSFGASATLPGLGPIGEAAFVEGYGMVEVGGNVATKLSPPMLPIGLGDSLGLSMPGWKFKVADRSGRGVLPGQVGELQLKGPGVLKGYWGDAHASSEALTEDGWLRTGDLVRSGPFGTVMFHGRAKAVIKSGGYSVYPVEVEADIEEHPDVLEAAVVGIPDAKLGEVPVAAVRLRPKAKVTPQELVVWAGVRMAQYKAPRRILIVEELPRTGTRKIQRDRLLPLFTE</sequence>
<evidence type="ECO:0000256" key="3">
    <source>
        <dbReference type="SAM" id="Phobius"/>
    </source>
</evidence>
<gene>
    <name evidence="6" type="ORF">UFOPK2582_01479</name>
    <name evidence="7" type="ORF">UFOPK3046_01345</name>
    <name evidence="8" type="ORF">UFOPK3914_00277</name>
    <name evidence="9" type="ORF">UFOPK4173_01433</name>
</gene>
<feature type="transmembrane region" description="Helical" evidence="3">
    <location>
        <begin position="190"/>
        <end position="217"/>
    </location>
</feature>
<feature type="domain" description="AMP-dependent synthetase/ligase" evidence="4">
    <location>
        <begin position="30"/>
        <end position="368"/>
    </location>
</feature>
<organism evidence="8">
    <name type="scientific">freshwater metagenome</name>
    <dbReference type="NCBI Taxonomy" id="449393"/>
    <lineage>
        <taxon>unclassified sequences</taxon>
        <taxon>metagenomes</taxon>
        <taxon>ecological metagenomes</taxon>
    </lineage>
</organism>
<dbReference type="AlphaFoldDB" id="A0A6J7LNA8"/>
<dbReference type="EMBL" id="CAFAAQ010000134">
    <property type="protein sequence ID" value="CAB4814262.1"/>
    <property type="molecule type" value="Genomic_DNA"/>
</dbReference>
<evidence type="ECO:0000313" key="8">
    <source>
        <dbReference type="EMBL" id="CAB4969698.1"/>
    </source>
</evidence>
<dbReference type="PROSITE" id="PS00455">
    <property type="entry name" value="AMP_BINDING"/>
    <property type="match status" value="1"/>
</dbReference>
<comment type="similarity">
    <text evidence="1">Belongs to the ATP-dependent AMP-binding enzyme family.</text>
</comment>
<dbReference type="Pfam" id="PF00501">
    <property type="entry name" value="AMP-binding"/>
    <property type="match status" value="1"/>
</dbReference>
<dbReference type="Gene3D" id="3.30.300.30">
    <property type="match status" value="1"/>
</dbReference>
<evidence type="ECO:0000259" key="4">
    <source>
        <dbReference type="Pfam" id="PF00501"/>
    </source>
</evidence>